<evidence type="ECO:0000259" key="12">
    <source>
        <dbReference type="Pfam" id="PF02463"/>
    </source>
</evidence>
<feature type="region of interest" description="Disordered" evidence="11">
    <location>
        <begin position="834"/>
        <end position="859"/>
    </location>
</feature>
<feature type="coiled-coil region" evidence="10">
    <location>
        <begin position="694"/>
        <end position="749"/>
    </location>
</feature>
<dbReference type="Pfam" id="PF02463">
    <property type="entry name" value="SMC_N"/>
    <property type="match status" value="1"/>
</dbReference>
<reference evidence="13" key="1">
    <citation type="submission" date="2019-07" db="EMBL/GenBank/DDBJ databases">
        <title>Hyphodiscus hymeniophilus genome sequencing and assembly.</title>
        <authorList>
            <person name="Kramer G."/>
            <person name="Nodwell J."/>
        </authorList>
    </citation>
    <scope>NUCLEOTIDE SEQUENCE</scope>
    <source>
        <strain evidence="13">ATCC 34498</strain>
    </source>
</reference>
<dbReference type="GO" id="GO:0000724">
    <property type="term" value="P:double-strand break repair via homologous recombination"/>
    <property type="evidence" value="ECO:0007669"/>
    <property type="project" value="TreeGrafter"/>
</dbReference>
<dbReference type="GO" id="GO:0005634">
    <property type="term" value="C:nucleus"/>
    <property type="evidence" value="ECO:0007669"/>
    <property type="project" value="UniProtKB-SubCell"/>
</dbReference>
<evidence type="ECO:0000256" key="9">
    <source>
        <dbReference type="ARBA" id="ARBA00023242"/>
    </source>
</evidence>
<evidence type="ECO:0000256" key="2">
    <source>
        <dbReference type="ARBA" id="ARBA00004286"/>
    </source>
</evidence>
<evidence type="ECO:0000256" key="7">
    <source>
        <dbReference type="ARBA" id="ARBA00022840"/>
    </source>
</evidence>
<dbReference type="InterPro" id="IPR003395">
    <property type="entry name" value="RecF/RecN/SMC_N"/>
</dbReference>
<comment type="caution">
    <text evidence="13">The sequence shown here is derived from an EMBL/GenBank/DDBJ whole genome shotgun (WGS) entry which is preliminary data.</text>
</comment>
<proteinExistence type="inferred from homology"/>
<comment type="similarity">
    <text evidence="3">Belongs to the SMC family. SMC5 subfamily.</text>
</comment>
<protein>
    <recommendedName>
        <fullName evidence="4">Structural maintenance of chromosomes protein 5</fullName>
    </recommendedName>
</protein>
<dbReference type="AlphaFoldDB" id="A0A9P6VPM8"/>
<keyword evidence="6" id="KW-0547">Nucleotide-binding</keyword>
<dbReference type="Proteomes" id="UP000785200">
    <property type="component" value="Unassembled WGS sequence"/>
</dbReference>
<dbReference type="SUPFAM" id="SSF52540">
    <property type="entry name" value="P-loop containing nucleoside triphosphate hydrolases"/>
    <property type="match status" value="1"/>
</dbReference>
<keyword evidence="7" id="KW-0067">ATP-binding</keyword>
<feature type="coiled-coil region" evidence="10">
    <location>
        <begin position="896"/>
        <end position="958"/>
    </location>
</feature>
<dbReference type="FunFam" id="3.40.50.300:FF:001301">
    <property type="entry name" value="Structural maintenance of chromosomes 5"/>
    <property type="match status" value="1"/>
</dbReference>
<dbReference type="PANTHER" id="PTHR45916">
    <property type="entry name" value="STRUCTURAL MAINTENANCE OF CHROMOSOMES PROTEIN 5"/>
    <property type="match status" value="1"/>
</dbReference>
<keyword evidence="14" id="KW-1185">Reference proteome</keyword>
<dbReference type="GO" id="GO:0005524">
    <property type="term" value="F:ATP binding"/>
    <property type="evidence" value="ECO:0007669"/>
    <property type="project" value="UniProtKB-KW"/>
</dbReference>
<accession>A0A9P6VPM8</accession>
<feature type="coiled-coil region" evidence="10">
    <location>
        <begin position="445"/>
        <end position="479"/>
    </location>
</feature>
<evidence type="ECO:0000313" key="13">
    <source>
        <dbReference type="EMBL" id="KAG0651385.1"/>
    </source>
</evidence>
<keyword evidence="9" id="KW-0539">Nucleus</keyword>
<feature type="region of interest" description="Disordered" evidence="11">
    <location>
        <begin position="1"/>
        <end position="64"/>
    </location>
</feature>
<evidence type="ECO:0000256" key="6">
    <source>
        <dbReference type="ARBA" id="ARBA00022741"/>
    </source>
</evidence>
<dbReference type="InterPro" id="IPR027417">
    <property type="entry name" value="P-loop_NTPase"/>
</dbReference>
<feature type="domain" description="RecF/RecN/SMC N-terminal" evidence="12">
    <location>
        <begin position="85"/>
        <end position="1083"/>
    </location>
</feature>
<dbReference type="EMBL" id="VNKQ01000004">
    <property type="protein sequence ID" value="KAG0651385.1"/>
    <property type="molecule type" value="Genomic_DNA"/>
</dbReference>
<dbReference type="PANTHER" id="PTHR45916:SF1">
    <property type="entry name" value="STRUCTURAL MAINTENANCE OF CHROMOSOMES PROTEIN 5"/>
    <property type="match status" value="1"/>
</dbReference>
<evidence type="ECO:0000313" key="14">
    <source>
        <dbReference type="Proteomes" id="UP000785200"/>
    </source>
</evidence>
<evidence type="ECO:0000256" key="4">
    <source>
        <dbReference type="ARBA" id="ARBA00018687"/>
    </source>
</evidence>
<evidence type="ECO:0000256" key="3">
    <source>
        <dbReference type="ARBA" id="ARBA00010171"/>
    </source>
</evidence>
<sequence>MSSPIPQRRRRADIEDDDEPTASHGTPPSESSKRARTNGYRSSPSPDPEDFDSPHPQTGRHANINGLADEDENMVGHNEFQPGAIVRVKLTNFVTYENAEFFPGPNLNMVIGPNGTGKSSLVCAICLGLGWGAKHLGRAGEVGEFVKHGMADAQIEIELQRRRKEPLNHVIRSRIVRDGNSREWWLNNKKTSLKAVQELTRSLSIQIDNLCQFLPQDKVSEFAALTPVELLQQTQRAAAPEEMLDWHNSLKKYRKEQKESEMQNTSDKEQLENLQARQDGLRAEVSRLKERNEIQKKVAMLKKTRPFVEYRHALNEHREFKARKKAAQARLKRLEARLGPTLKSIERKKELEHQTSMVVNERKKYLHNAEKAADKCFSEIEQMDEGITTIDHKTSAERKLAKDAKAKLLQLEKKLADLKVKANREPIVFDSVEYNDRIRAKRHAIEEIESEAREVGKRIEQLKEEGRNKKALIEAAKDRLAAFDTQEGKQMNKLEGVSRDTAIAWKWIQDNMALFEKTIYGPAIVSCSLKDQKYANVVEAGLSKADFLTITVQTAKDHEKLSEHLLGTMKLSDVTIRKSDEESVPKHPFIAANDMLALGLEGWASDLIDGPVPVLSMLCFSANINTTAVGLGETNDDQHSKIVANNSIRSWNTGRFASRVTRRLEYGPSATSTSTKPIRPARFWTDQPVDSGAKGQQQNDLTKLEADFAKLKEEVTPLRSSIETFKSSIKETKEEIDQIQHEKGELQRAQGEQKALPDKIALEERVIGEQQDKIAKIYENITKFGLQQDLAYQRKANKALEYKEKVEGLRSCHETLLEAEIRLIEAKSDVETLQERNSDIVQRQEQERQQVSETERESKIRTQRAKRALEVCEAVLAEGDDETNKELQNIPENLTMEALELDIASEESKLDFIQANNPNAIAQFERFQTTVDRLAAKVEEADKKLEKIQDKIDKVRGRWEPELDKLISEISDAFSYNFEQIGCAGEVGVEKTDDFEDWAIKIKVKFRENEQLQVLDKHRQSGGERSVSTIFYLMALQSLARSPFRVVDEINQGMDPRNERMVHERMVQIACQEHTSQYFLITPKLLTGLRYDRRMKVLCIASGEYMPQDYRQLDVRQIISLRRTIVGAA</sequence>
<evidence type="ECO:0000256" key="11">
    <source>
        <dbReference type="SAM" id="MobiDB-lite"/>
    </source>
</evidence>
<dbReference type="OrthoDB" id="10254973at2759"/>
<dbReference type="Gene3D" id="3.40.50.300">
    <property type="entry name" value="P-loop containing nucleotide triphosphate hydrolases"/>
    <property type="match status" value="2"/>
</dbReference>
<feature type="coiled-coil region" evidence="10">
    <location>
        <begin position="257"/>
        <end position="337"/>
    </location>
</feature>
<organism evidence="13 14">
    <name type="scientific">Hyphodiscus hymeniophilus</name>
    <dbReference type="NCBI Taxonomy" id="353542"/>
    <lineage>
        <taxon>Eukaryota</taxon>
        <taxon>Fungi</taxon>
        <taxon>Dikarya</taxon>
        <taxon>Ascomycota</taxon>
        <taxon>Pezizomycotina</taxon>
        <taxon>Leotiomycetes</taxon>
        <taxon>Helotiales</taxon>
        <taxon>Hyphodiscaceae</taxon>
        <taxon>Hyphodiscus</taxon>
    </lineage>
</organism>
<keyword evidence="8 10" id="KW-0175">Coiled coil</keyword>
<gene>
    <name evidence="13" type="ORF">D0Z07_1611</name>
</gene>
<evidence type="ECO:0000256" key="5">
    <source>
        <dbReference type="ARBA" id="ARBA00022454"/>
    </source>
</evidence>
<evidence type="ECO:0000256" key="1">
    <source>
        <dbReference type="ARBA" id="ARBA00004123"/>
    </source>
</evidence>
<name>A0A9P6VPM8_9HELO</name>
<dbReference type="GO" id="GO:0030915">
    <property type="term" value="C:Smc5-Smc6 complex"/>
    <property type="evidence" value="ECO:0007669"/>
    <property type="project" value="UniProtKB-ARBA"/>
</dbReference>
<dbReference type="GO" id="GO:0003697">
    <property type="term" value="F:single-stranded DNA binding"/>
    <property type="evidence" value="ECO:0007669"/>
    <property type="project" value="TreeGrafter"/>
</dbReference>
<comment type="subcellular location">
    <subcellularLocation>
        <location evidence="2">Chromosome</location>
    </subcellularLocation>
    <subcellularLocation>
        <location evidence="1">Nucleus</location>
    </subcellularLocation>
</comment>
<evidence type="ECO:0000256" key="8">
    <source>
        <dbReference type="ARBA" id="ARBA00023054"/>
    </source>
</evidence>
<evidence type="ECO:0000256" key="10">
    <source>
        <dbReference type="SAM" id="Coils"/>
    </source>
</evidence>
<keyword evidence="5" id="KW-0158">Chromosome</keyword>